<dbReference type="PANTHER" id="PTHR43213:SF5">
    <property type="entry name" value="BIFUNCTIONAL DTTP_UTP PYROPHOSPHATASE_METHYLTRANSFERASE PROTEIN-RELATED"/>
    <property type="match status" value="1"/>
</dbReference>
<keyword evidence="3" id="KW-0546">Nucleotide metabolism</keyword>
<evidence type="ECO:0000313" key="4">
    <source>
        <dbReference type="EMBL" id="MBC2575914.1"/>
    </source>
</evidence>
<dbReference type="EMBL" id="JABGBW010000002">
    <property type="protein sequence ID" value="MBC2575914.1"/>
    <property type="molecule type" value="Genomic_DNA"/>
</dbReference>
<dbReference type="PANTHER" id="PTHR43213">
    <property type="entry name" value="BIFUNCTIONAL DTTP/UTP PYROPHOSPHATASE/METHYLTRANSFERASE PROTEIN-RELATED"/>
    <property type="match status" value="1"/>
</dbReference>
<dbReference type="SUPFAM" id="SSF52972">
    <property type="entry name" value="ITPase-like"/>
    <property type="match status" value="1"/>
</dbReference>
<organism evidence="4 5">
    <name type="scientific">Peptostreptococcus canis</name>
    <dbReference type="NCBI Taxonomy" id="1159213"/>
    <lineage>
        <taxon>Bacteria</taxon>
        <taxon>Bacillati</taxon>
        <taxon>Bacillota</taxon>
        <taxon>Clostridia</taxon>
        <taxon>Peptostreptococcales</taxon>
        <taxon>Peptostreptococcaceae</taxon>
        <taxon>Peptostreptococcus</taxon>
    </lineage>
</organism>
<proteinExistence type="inferred from homology"/>
<dbReference type="HAMAP" id="MF_00528">
    <property type="entry name" value="Maf"/>
    <property type="match status" value="1"/>
</dbReference>
<dbReference type="NCBIfam" id="TIGR00172">
    <property type="entry name" value="maf"/>
    <property type="match status" value="1"/>
</dbReference>
<dbReference type="CDD" id="cd00555">
    <property type="entry name" value="Maf"/>
    <property type="match status" value="1"/>
</dbReference>
<feature type="site" description="Important for substrate specificity" evidence="3">
    <location>
        <position position="81"/>
    </location>
</feature>
<comment type="similarity">
    <text evidence="3">Belongs to the Maf family. YhdE subfamily.</text>
</comment>
<dbReference type="PIRSF" id="PIRSF006305">
    <property type="entry name" value="Maf"/>
    <property type="match status" value="1"/>
</dbReference>
<keyword evidence="3" id="KW-0963">Cytoplasm</keyword>
<keyword evidence="5" id="KW-1185">Reference proteome</keyword>
<comment type="function">
    <text evidence="3">Nucleoside triphosphate pyrophosphatase that hydrolyzes dTTP and UTP. May have a dual role in cell division arrest and in preventing the incorporation of modified nucleotides into cellular nucleic acids.</text>
</comment>
<protein>
    <recommendedName>
        <fullName evidence="3">dTTP/UTP pyrophosphatase</fullName>
        <shortName evidence="3">dTTPase/UTPase</shortName>
        <ecNumber evidence="3">3.6.1.9</ecNumber>
    </recommendedName>
    <alternativeName>
        <fullName evidence="3">Nucleoside triphosphate pyrophosphatase</fullName>
    </alternativeName>
    <alternativeName>
        <fullName evidence="3">Nucleotide pyrophosphatase</fullName>
        <shortName evidence="3">Nucleotide PPase</shortName>
    </alternativeName>
</protein>
<feature type="site" description="Important for substrate specificity" evidence="3">
    <location>
        <position position="11"/>
    </location>
</feature>
<comment type="caution">
    <text evidence="3">Lacks conserved residue(s) required for the propagation of feature annotation.</text>
</comment>
<comment type="cofactor">
    <cofactor evidence="1 3">
        <name>a divalent metal cation</name>
        <dbReference type="ChEBI" id="CHEBI:60240"/>
    </cofactor>
</comment>
<dbReference type="RefSeq" id="WP_185623931.1">
    <property type="nucleotide sequence ID" value="NZ_JABGBW010000002.1"/>
</dbReference>
<feature type="site" description="Important for substrate specificity" evidence="3">
    <location>
        <position position="166"/>
    </location>
</feature>
<dbReference type="EC" id="3.6.1.9" evidence="3"/>
<dbReference type="Proteomes" id="UP000713904">
    <property type="component" value="Unassembled WGS sequence"/>
</dbReference>
<evidence type="ECO:0000256" key="2">
    <source>
        <dbReference type="ARBA" id="ARBA00022801"/>
    </source>
</evidence>
<name>A0ABR6TKI4_9FIRM</name>
<dbReference type="Pfam" id="PF02545">
    <property type="entry name" value="Maf"/>
    <property type="match status" value="1"/>
</dbReference>
<keyword evidence="2 3" id="KW-0378">Hydrolase</keyword>
<comment type="caution">
    <text evidence="4">The sequence shown here is derived from an EMBL/GenBank/DDBJ whole genome shotgun (WGS) entry which is preliminary data.</text>
</comment>
<dbReference type="InterPro" id="IPR003697">
    <property type="entry name" value="Maf-like"/>
</dbReference>
<gene>
    <name evidence="4" type="primary">maf</name>
    <name evidence="4" type="ORF">HLB29_04360</name>
</gene>
<dbReference type="Gene3D" id="3.90.950.10">
    <property type="match status" value="1"/>
</dbReference>
<evidence type="ECO:0000256" key="1">
    <source>
        <dbReference type="ARBA" id="ARBA00001968"/>
    </source>
</evidence>
<accession>A0ABR6TKI4</accession>
<dbReference type="InterPro" id="IPR029001">
    <property type="entry name" value="ITPase-like_fam"/>
</dbReference>
<comment type="subcellular location">
    <subcellularLocation>
        <location evidence="3">Cytoplasm</location>
    </subcellularLocation>
</comment>
<sequence>MDIILASRSPRRKELLEMCGLKFKTISSTINEDAIAKKIYDKYNELSSFEKADKLTYNLAFEKANSVFKKNKNSVVIGSDTIVVSENSILGKPKNDEAAYDMLVSLCGKKHRVYTGLSIISKERIDTFTTFTEVEFFPFDEYMNNIIKKYIDTKSPLDKAGGYGIQDMGALLVKEIKGDYYTVMGLPISLLYRKLIQKTE</sequence>
<feature type="active site" description="Proton acceptor" evidence="3">
    <location>
        <position position="80"/>
    </location>
</feature>
<comment type="catalytic activity">
    <reaction evidence="3">
        <text>dTTP + H2O = dTMP + diphosphate + H(+)</text>
        <dbReference type="Rhea" id="RHEA:28534"/>
        <dbReference type="ChEBI" id="CHEBI:15377"/>
        <dbReference type="ChEBI" id="CHEBI:15378"/>
        <dbReference type="ChEBI" id="CHEBI:33019"/>
        <dbReference type="ChEBI" id="CHEBI:37568"/>
        <dbReference type="ChEBI" id="CHEBI:63528"/>
        <dbReference type="EC" id="3.6.1.9"/>
    </reaction>
</comment>
<evidence type="ECO:0000313" key="5">
    <source>
        <dbReference type="Proteomes" id="UP000713904"/>
    </source>
</evidence>
<reference evidence="4 5" key="1">
    <citation type="submission" date="2020-05" db="EMBL/GenBank/DDBJ databases">
        <title>Draft genome of xy-202 and genomic insight in genome of the genus Peptostreptococcus.</title>
        <authorList>
            <person name="Zhang Z."/>
        </authorList>
    </citation>
    <scope>NUCLEOTIDE SEQUENCE [LARGE SCALE GENOMIC DNA]</scope>
    <source>
        <strain evidence="4 5">DSM 27025</strain>
    </source>
</reference>
<comment type="catalytic activity">
    <reaction evidence="3">
        <text>UTP + H2O = UMP + diphosphate + H(+)</text>
        <dbReference type="Rhea" id="RHEA:29395"/>
        <dbReference type="ChEBI" id="CHEBI:15377"/>
        <dbReference type="ChEBI" id="CHEBI:15378"/>
        <dbReference type="ChEBI" id="CHEBI:33019"/>
        <dbReference type="ChEBI" id="CHEBI:46398"/>
        <dbReference type="ChEBI" id="CHEBI:57865"/>
        <dbReference type="EC" id="3.6.1.9"/>
    </reaction>
</comment>
<evidence type="ECO:0000256" key="3">
    <source>
        <dbReference type="HAMAP-Rule" id="MF_00528"/>
    </source>
</evidence>